<keyword evidence="1" id="KW-1133">Transmembrane helix</keyword>
<organism evidence="2 3">
    <name type="scientific">Lipingzhangella halophila</name>
    <dbReference type="NCBI Taxonomy" id="1783352"/>
    <lineage>
        <taxon>Bacteria</taxon>
        <taxon>Bacillati</taxon>
        <taxon>Actinomycetota</taxon>
        <taxon>Actinomycetes</taxon>
        <taxon>Streptosporangiales</taxon>
        <taxon>Nocardiopsidaceae</taxon>
        <taxon>Lipingzhangella</taxon>
    </lineage>
</organism>
<feature type="transmembrane region" description="Helical" evidence="1">
    <location>
        <begin position="36"/>
        <end position="55"/>
    </location>
</feature>
<keyword evidence="3" id="KW-1185">Reference proteome</keyword>
<evidence type="ECO:0000256" key="1">
    <source>
        <dbReference type="SAM" id="Phobius"/>
    </source>
</evidence>
<feature type="transmembrane region" description="Helical" evidence="1">
    <location>
        <begin position="94"/>
        <end position="116"/>
    </location>
</feature>
<feature type="transmembrane region" description="Helical" evidence="1">
    <location>
        <begin position="62"/>
        <end position="82"/>
    </location>
</feature>
<accession>A0A7W7RD88</accession>
<comment type="caution">
    <text evidence="2">The sequence shown here is derived from an EMBL/GenBank/DDBJ whole genome shotgun (WGS) entry which is preliminary data.</text>
</comment>
<keyword evidence="1" id="KW-0812">Transmembrane</keyword>
<evidence type="ECO:0000313" key="3">
    <source>
        <dbReference type="Proteomes" id="UP000523007"/>
    </source>
</evidence>
<name>A0A7W7RD88_9ACTN</name>
<evidence type="ECO:0000313" key="2">
    <source>
        <dbReference type="EMBL" id="MBB4929853.1"/>
    </source>
</evidence>
<proteinExistence type="predicted"/>
<dbReference type="InterPro" id="IPR021414">
    <property type="entry name" value="DUF3054"/>
</dbReference>
<dbReference type="AlphaFoldDB" id="A0A7W7RD88"/>
<evidence type="ECO:0008006" key="4">
    <source>
        <dbReference type="Google" id="ProtNLM"/>
    </source>
</evidence>
<reference evidence="2 3" key="1">
    <citation type="submission" date="2020-08" db="EMBL/GenBank/DDBJ databases">
        <title>Sequencing the genomes of 1000 actinobacteria strains.</title>
        <authorList>
            <person name="Klenk H.-P."/>
        </authorList>
    </citation>
    <scope>NUCLEOTIDE SEQUENCE [LARGE SCALE GENOMIC DNA]</scope>
    <source>
        <strain evidence="2 3">DSM 102030</strain>
    </source>
</reference>
<gene>
    <name evidence="2" type="ORF">F4561_000673</name>
</gene>
<protein>
    <recommendedName>
        <fullName evidence="4">DUF3054 domain-containing protein</fullName>
    </recommendedName>
</protein>
<dbReference type="RefSeq" id="WP_184574655.1">
    <property type="nucleotide sequence ID" value="NZ_JACHJT010000001.1"/>
</dbReference>
<dbReference type="Pfam" id="PF11255">
    <property type="entry name" value="DUF3054"/>
    <property type="match status" value="1"/>
</dbReference>
<dbReference type="EMBL" id="JACHJT010000001">
    <property type="protein sequence ID" value="MBB4929853.1"/>
    <property type="molecule type" value="Genomic_DNA"/>
</dbReference>
<keyword evidence="1" id="KW-0472">Membrane</keyword>
<sequence>MRPSLTPAAAALDLLCVLAFVAVGRAEHHGSNILSGLAATAWPFAAALLAGWLIARAWRAPVWIVPTGIVVWGVTVVGGMLLRVLGGGGTQLSFVVVTALFLGATMLGWRAAALLVGRRRRTRRPGSRQAT</sequence>
<dbReference type="Proteomes" id="UP000523007">
    <property type="component" value="Unassembled WGS sequence"/>
</dbReference>